<dbReference type="Pfam" id="PF00795">
    <property type="entry name" value="CN_hydrolase"/>
    <property type="match status" value="1"/>
</dbReference>
<comment type="caution">
    <text evidence="3">The sequence shown here is derived from an EMBL/GenBank/DDBJ whole genome shotgun (WGS) entry which is preliminary data.</text>
</comment>
<dbReference type="EMBL" id="JAEHOC010000002">
    <property type="protein sequence ID" value="KAG2444820.1"/>
    <property type="molecule type" value="Genomic_DNA"/>
</dbReference>
<dbReference type="PROSITE" id="PS50263">
    <property type="entry name" value="CN_HYDROLASE"/>
    <property type="match status" value="1"/>
</dbReference>
<dbReference type="InterPro" id="IPR003010">
    <property type="entry name" value="C-N_Hydrolase"/>
</dbReference>
<reference evidence="3" key="1">
    <citation type="journal article" date="2020" name="bioRxiv">
        <title>Comparative genomics of Chlamydomonas.</title>
        <authorList>
            <person name="Craig R.J."/>
            <person name="Hasan A.R."/>
            <person name="Ness R.W."/>
            <person name="Keightley P.D."/>
        </authorList>
    </citation>
    <scope>NUCLEOTIDE SEQUENCE</scope>
    <source>
        <strain evidence="3">SAG 7.73</strain>
    </source>
</reference>
<dbReference type="PANTHER" id="PTHR43674:SF2">
    <property type="entry name" value="BETA-UREIDOPROPIONASE"/>
    <property type="match status" value="1"/>
</dbReference>
<evidence type="ECO:0000313" key="3">
    <source>
        <dbReference type="EMBL" id="KAG2444820.1"/>
    </source>
</evidence>
<dbReference type="AlphaFoldDB" id="A0A835WCD1"/>
<organism evidence="3 4">
    <name type="scientific">Chlamydomonas incerta</name>
    <dbReference type="NCBI Taxonomy" id="51695"/>
    <lineage>
        <taxon>Eukaryota</taxon>
        <taxon>Viridiplantae</taxon>
        <taxon>Chlorophyta</taxon>
        <taxon>core chlorophytes</taxon>
        <taxon>Chlorophyceae</taxon>
        <taxon>CS clade</taxon>
        <taxon>Chlamydomonadales</taxon>
        <taxon>Chlamydomonadaceae</taxon>
        <taxon>Chlamydomonas</taxon>
    </lineage>
</organism>
<dbReference type="SUPFAM" id="SSF56317">
    <property type="entry name" value="Carbon-nitrogen hydrolase"/>
    <property type="match status" value="1"/>
</dbReference>
<keyword evidence="1" id="KW-0378">Hydrolase</keyword>
<dbReference type="InterPro" id="IPR050345">
    <property type="entry name" value="Aliph_Amidase/BUP"/>
</dbReference>
<name>A0A835WCD1_CHLIN</name>
<dbReference type="GO" id="GO:0033388">
    <property type="term" value="P:putrescine biosynthetic process from arginine"/>
    <property type="evidence" value="ECO:0007669"/>
    <property type="project" value="TreeGrafter"/>
</dbReference>
<sequence length="150" mass="16273">MQRLLPAAKRATDMAPAPPARRVVLAVTQFAMSEDRAANVAKVEQYVRQAAAAGAHIIVLPELFDCLYFAQVHSQEYFQLAAPYEGHPLLERFAALAAELAVVLTVPFFEVAHNAYFNSCALVDADGAVLGRYRKSHIPGSVVPPVPCLV</sequence>
<dbReference type="OrthoDB" id="412018at2759"/>
<protein>
    <recommendedName>
        <fullName evidence="2">CN hydrolase domain-containing protein</fullName>
    </recommendedName>
</protein>
<dbReference type="Proteomes" id="UP000650467">
    <property type="component" value="Unassembled WGS sequence"/>
</dbReference>
<dbReference type="InterPro" id="IPR036526">
    <property type="entry name" value="C-N_Hydrolase_sf"/>
</dbReference>
<gene>
    <name evidence="3" type="ORF">HXX76_001562</name>
</gene>
<evidence type="ECO:0000259" key="2">
    <source>
        <dbReference type="PROSITE" id="PS50263"/>
    </source>
</evidence>
<evidence type="ECO:0000313" key="4">
    <source>
        <dbReference type="Proteomes" id="UP000650467"/>
    </source>
</evidence>
<dbReference type="Gene3D" id="3.60.110.10">
    <property type="entry name" value="Carbon-nitrogen hydrolase"/>
    <property type="match status" value="1"/>
</dbReference>
<feature type="domain" description="CN hydrolase" evidence="2">
    <location>
        <begin position="23"/>
        <end position="150"/>
    </location>
</feature>
<accession>A0A835WCD1</accession>
<dbReference type="GO" id="GO:0050126">
    <property type="term" value="F:N-carbamoylputrescine amidase activity"/>
    <property type="evidence" value="ECO:0007669"/>
    <property type="project" value="TreeGrafter"/>
</dbReference>
<evidence type="ECO:0000256" key="1">
    <source>
        <dbReference type="ARBA" id="ARBA00022801"/>
    </source>
</evidence>
<keyword evidence="4" id="KW-1185">Reference proteome</keyword>
<dbReference type="PANTHER" id="PTHR43674">
    <property type="entry name" value="NITRILASE C965.09-RELATED"/>
    <property type="match status" value="1"/>
</dbReference>
<proteinExistence type="predicted"/>